<keyword evidence="3" id="KW-1185">Reference proteome</keyword>
<comment type="caution">
    <text evidence="2">The sequence shown here is derived from an EMBL/GenBank/DDBJ whole genome shotgun (WGS) entry which is preliminary data.</text>
</comment>
<protein>
    <submittedName>
        <fullName evidence="2">Uncharacterized protein</fullName>
    </submittedName>
</protein>
<feature type="region of interest" description="Disordered" evidence="1">
    <location>
        <begin position="75"/>
        <end position="106"/>
    </location>
</feature>
<sequence>MDSVPNAEPQQPTLSPVYRSSSPSPDTMPTLAIKDDAAAENLRCLSTASSISLGSATTDASSLLSLGFAGRDSLGSDVSSSGLSRQSSESYPALLPGIPLSSSSNPKRLSAISTITTSSGNGNSTEQRTTKRRGYMRPQGTDFAASARSRESVLSLGSIAHLQHYFARTGLLDIKGQLERRRRGGKYHTLDLSQLEGTGGYLAPRAQSATNQLFDNNSSCLGVQTDTDSSYASMVSSPDFVAHNVIPGMMVESPVQERDDYGNDNWYPEDFEGFDPAVMLPPTVSTYMHREKPLPKPPTLAELRADLKRSLDNASKVLNQAREAKNVPGAPTTPINSAPSSPARQFKSDGTPVRVAALSWYEIQGMHILDVITLAIRAAKVYYTSHENPDRLDSIKSEREVRSELLAVMDVLKRMATRSFSGGIRTEEICAIEGWVRGLYAMLDDEDAMIAAEEAAKAAWSWLRDEEWPANASNNPVRAYARELAFLKTILSTGSAPGEKPDMDLPDWVPMDRSTSTLAPAIPAKESTDSPSITPTCTTPSPPNAPTAFLQHMQNGVCLVRLHNCAVRTSRRRFGTIPTFHSDTQKPYRAADNLRYWVKAAELRWQVLLKIDALGIVCNSRPDVWPVFEDSIYQWCRKVREEISSELA</sequence>
<feature type="region of interest" description="Disordered" evidence="1">
    <location>
        <begin position="321"/>
        <end position="348"/>
    </location>
</feature>
<feature type="compositionally biased region" description="Low complexity" evidence="1">
    <location>
        <begin position="75"/>
        <end position="90"/>
    </location>
</feature>
<accession>A0ABP0D6J5</accession>
<evidence type="ECO:0000313" key="3">
    <source>
        <dbReference type="Proteomes" id="UP001642501"/>
    </source>
</evidence>
<feature type="region of interest" description="Disordered" evidence="1">
    <location>
        <begin position="522"/>
        <end position="541"/>
    </location>
</feature>
<dbReference type="Proteomes" id="UP001642501">
    <property type="component" value="Unassembled WGS sequence"/>
</dbReference>
<evidence type="ECO:0000256" key="1">
    <source>
        <dbReference type="SAM" id="MobiDB-lite"/>
    </source>
</evidence>
<gene>
    <name evidence="2" type="ORF">SEPCBS57363_000190</name>
</gene>
<name>A0ABP0D6J5_9PEZI</name>
<reference evidence="2 3" key="1">
    <citation type="submission" date="2024-01" db="EMBL/GenBank/DDBJ databases">
        <authorList>
            <person name="Allen C."/>
            <person name="Tagirdzhanova G."/>
        </authorList>
    </citation>
    <scope>NUCLEOTIDE SEQUENCE [LARGE SCALE GENOMIC DNA]</scope>
    <source>
        <strain evidence="2 3">CBS 573.63</strain>
    </source>
</reference>
<organism evidence="2 3">
    <name type="scientific">Sporothrix epigloea</name>
    <dbReference type="NCBI Taxonomy" id="1892477"/>
    <lineage>
        <taxon>Eukaryota</taxon>
        <taxon>Fungi</taxon>
        <taxon>Dikarya</taxon>
        <taxon>Ascomycota</taxon>
        <taxon>Pezizomycotina</taxon>
        <taxon>Sordariomycetes</taxon>
        <taxon>Sordariomycetidae</taxon>
        <taxon>Ophiostomatales</taxon>
        <taxon>Ophiostomataceae</taxon>
        <taxon>Sporothrix</taxon>
    </lineage>
</organism>
<dbReference type="PANTHER" id="PTHR38702:SF1">
    <property type="entry name" value="CALPONIN-HOMOLOGY (CH) DOMAIN-CONTAINING PROTEIN"/>
    <property type="match status" value="1"/>
</dbReference>
<dbReference type="PANTHER" id="PTHR38702">
    <property type="entry name" value="CALPONIN-HOMOLOGY (CH) DOMAIN-CONTAINING PROTEIN"/>
    <property type="match status" value="1"/>
</dbReference>
<evidence type="ECO:0000313" key="2">
    <source>
        <dbReference type="EMBL" id="CAK7262727.1"/>
    </source>
</evidence>
<feature type="compositionally biased region" description="Low complexity" evidence="1">
    <location>
        <begin position="529"/>
        <end position="539"/>
    </location>
</feature>
<proteinExistence type="predicted"/>
<feature type="region of interest" description="Disordered" evidence="1">
    <location>
        <begin position="1"/>
        <end position="31"/>
    </location>
</feature>
<feature type="compositionally biased region" description="Polar residues" evidence="1">
    <location>
        <begin position="333"/>
        <end position="343"/>
    </location>
</feature>
<feature type="compositionally biased region" description="Polar residues" evidence="1">
    <location>
        <begin position="8"/>
        <end position="27"/>
    </location>
</feature>
<dbReference type="EMBL" id="CAWUOM010000002">
    <property type="protein sequence ID" value="CAK7262727.1"/>
    <property type="molecule type" value="Genomic_DNA"/>
</dbReference>